<protein>
    <submittedName>
        <fullName evidence="1">Uncharacterized protein</fullName>
    </submittedName>
</protein>
<keyword evidence="2" id="KW-1185">Reference proteome</keyword>
<sequence>MEFSFRRHTDQIPRNISTKTHTLPGLVAAYAPFTCSVEVSDSRSVLQFQSDFDRHLWPYPVEQLEWLSRNAHHIMSNIKLYEYIRYFSQNPEPLLGNGIYFPEIVCRNHKKICSVQDQCSRRRTLYSQLKGLRCCFVASCLLQIKNPDVEAPPYPLELGVIRADDNGCMFFRRFEQ</sequence>
<evidence type="ECO:0000313" key="1">
    <source>
        <dbReference type="EMBL" id="OQV21106.1"/>
    </source>
</evidence>
<dbReference type="AlphaFoldDB" id="A0A1W0X0Y8"/>
<reference evidence="2" key="1">
    <citation type="submission" date="2017-01" db="EMBL/GenBank/DDBJ databases">
        <title>Comparative genomics of anhydrobiosis in the tardigrade Hypsibius dujardini.</title>
        <authorList>
            <person name="Yoshida Y."/>
            <person name="Koutsovoulos G."/>
            <person name="Laetsch D."/>
            <person name="Stevens L."/>
            <person name="Kumar S."/>
            <person name="Horikawa D."/>
            <person name="Ishino K."/>
            <person name="Komine S."/>
            <person name="Tomita M."/>
            <person name="Blaxter M."/>
            <person name="Arakawa K."/>
        </authorList>
    </citation>
    <scope>NUCLEOTIDE SEQUENCE [LARGE SCALE GENOMIC DNA]</scope>
    <source>
        <strain evidence="2">Z151</strain>
    </source>
</reference>
<name>A0A1W0X0Y8_HYPEX</name>
<evidence type="ECO:0000313" key="2">
    <source>
        <dbReference type="Proteomes" id="UP000192578"/>
    </source>
</evidence>
<gene>
    <name evidence="1" type="ORF">BV898_04870</name>
</gene>
<accession>A0A1W0X0Y8</accession>
<comment type="caution">
    <text evidence="1">The sequence shown here is derived from an EMBL/GenBank/DDBJ whole genome shotgun (WGS) entry which is preliminary data.</text>
</comment>
<proteinExistence type="predicted"/>
<organism evidence="1 2">
    <name type="scientific">Hypsibius exemplaris</name>
    <name type="common">Freshwater tardigrade</name>
    <dbReference type="NCBI Taxonomy" id="2072580"/>
    <lineage>
        <taxon>Eukaryota</taxon>
        <taxon>Metazoa</taxon>
        <taxon>Ecdysozoa</taxon>
        <taxon>Tardigrada</taxon>
        <taxon>Eutardigrada</taxon>
        <taxon>Parachela</taxon>
        <taxon>Hypsibioidea</taxon>
        <taxon>Hypsibiidae</taxon>
        <taxon>Hypsibius</taxon>
    </lineage>
</organism>
<dbReference type="EMBL" id="MTYJ01000025">
    <property type="protein sequence ID" value="OQV21106.1"/>
    <property type="molecule type" value="Genomic_DNA"/>
</dbReference>
<dbReference type="Proteomes" id="UP000192578">
    <property type="component" value="Unassembled WGS sequence"/>
</dbReference>